<proteinExistence type="predicted"/>
<reference evidence="1 2" key="1">
    <citation type="submission" date="2016-09" db="EMBL/GenBank/DDBJ databases">
        <title>Draft Genome Sequence of four Alteromonas macleodii strains isolated from copper coupons and grown long-term at elevated copper levels.</title>
        <authorList>
            <person name="Cusick K."/>
            <person name="Dale J."/>
            <person name="Little B."/>
            <person name="Biffinger J."/>
        </authorList>
    </citation>
    <scope>NUCLEOTIDE SEQUENCE [LARGE SCALE GENOMIC DNA]</scope>
    <source>
        <strain evidence="1 2">KCP01</strain>
    </source>
</reference>
<organism evidence="1 2">
    <name type="scientific">Alteromonas macleodii</name>
    <name type="common">Pseudoalteromonas macleodii</name>
    <dbReference type="NCBI Taxonomy" id="28108"/>
    <lineage>
        <taxon>Bacteria</taxon>
        <taxon>Pseudomonadati</taxon>
        <taxon>Pseudomonadota</taxon>
        <taxon>Gammaproteobacteria</taxon>
        <taxon>Alteromonadales</taxon>
        <taxon>Alteromonadaceae</taxon>
        <taxon>Alteromonas/Salinimonas group</taxon>
        <taxon>Alteromonas</taxon>
    </lineage>
</organism>
<evidence type="ECO:0000313" key="2">
    <source>
        <dbReference type="Proteomes" id="UP000095392"/>
    </source>
</evidence>
<protein>
    <submittedName>
        <fullName evidence="1">Uncharacterized protein</fullName>
    </submittedName>
</protein>
<dbReference type="EMBL" id="MIPY01000008">
    <property type="protein sequence ID" value="OES33493.1"/>
    <property type="molecule type" value="Genomic_DNA"/>
</dbReference>
<comment type="caution">
    <text evidence="1">The sequence shown here is derived from an EMBL/GenBank/DDBJ whole genome shotgun (WGS) entry which is preliminary data.</text>
</comment>
<dbReference type="Proteomes" id="UP000095392">
    <property type="component" value="Unassembled WGS sequence"/>
</dbReference>
<name>A0AB36G160_ALTMA</name>
<dbReference type="AlphaFoldDB" id="A0AB36G160"/>
<keyword evidence="2" id="KW-1185">Reference proteome</keyword>
<accession>A0AB36G160</accession>
<gene>
    <name evidence="1" type="ORF">BFV95_1836</name>
</gene>
<evidence type="ECO:0000313" key="1">
    <source>
        <dbReference type="EMBL" id="OES33493.1"/>
    </source>
</evidence>
<sequence>MLTLCDKVVRDEEGGETHCALWRAQLSKSTPVRTKTINAAFA</sequence>